<feature type="coiled-coil region" evidence="4">
    <location>
        <begin position="117"/>
        <end position="147"/>
    </location>
</feature>
<feature type="compositionally biased region" description="Acidic residues" evidence="5">
    <location>
        <begin position="177"/>
        <end position="187"/>
    </location>
</feature>
<feature type="region of interest" description="Disordered" evidence="5">
    <location>
        <begin position="231"/>
        <end position="492"/>
    </location>
</feature>
<dbReference type="PANTHER" id="PTHR14152">
    <property type="entry name" value="SQUAMOUS CELL CARCINOMA ANTIGEN RECOGNISED BY CYTOTOXIC T LYMPHOCYTES"/>
    <property type="match status" value="1"/>
</dbReference>
<feature type="compositionally biased region" description="Basic and acidic residues" evidence="5">
    <location>
        <begin position="372"/>
        <end position="384"/>
    </location>
</feature>
<evidence type="ECO:0000313" key="7">
    <source>
        <dbReference type="Proteomes" id="UP000053958"/>
    </source>
</evidence>
<dbReference type="InterPro" id="IPR005011">
    <property type="entry name" value="SNU66/SART1"/>
</dbReference>
<evidence type="ECO:0000313" key="6">
    <source>
        <dbReference type="EMBL" id="KKA19457.1"/>
    </source>
</evidence>
<dbReference type="GO" id="GO:0045292">
    <property type="term" value="P:mRNA cis splicing, via spliceosome"/>
    <property type="evidence" value="ECO:0007669"/>
    <property type="project" value="TreeGrafter"/>
</dbReference>
<reference evidence="6 7" key="1">
    <citation type="submission" date="2015-04" db="EMBL/GenBank/DDBJ databases">
        <authorList>
            <person name="Heijne W.H."/>
            <person name="Fedorova N.D."/>
            <person name="Nierman W.C."/>
            <person name="Vollebregt A.W."/>
            <person name="Zhao Z."/>
            <person name="Wu L."/>
            <person name="Kumar M."/>
            <person name="Stam H."/>
            <person name="van den Berg M.A."/>
            <person name="Pel H.J."/>
        </authorList>
    </citation>
    <scope>NUCLEOTIDE SEQUENCE [LARGE SCALE GENOMIC DNA]</scope>
    <source>
        <strain evidence="6 7">CBS 393.64</strain>
    </source>
</reference>
<feature type="compositionally biased region" description="Basic and acidic residues" evidence="5">
    <location>
        <begin position="536"/>
        <end position="578"/>
    </location>
</feature>
<dbReference type="Proteomes" id="UP000053958">
    <property type="component" value="Unassembled WGS sequence"/>
</dbReference>
<dbReference type="RefSeq" id="XP_013326069.1">
    <property type="nucleotide sequence ID" value="XM_013470615.1"/>
</dbReference>
<evidence type="ECO:0000256" key="5">
    <source>
        <dbReference type="SAM" id="MobiDB-lite"/>
    </source>
</evidence>
<sequence>MADALSIEQNNKIRAALGLKPLPVPGADATTDSTSKEPSSGEDEAGSTLESRHAKASENWQKLQAEAEAKRKREERHAAIKKARDQARLNAKLEGKSLGEMDGADLDTKSWLAQHKKLQKKVEKERARKLAEELAEREREAEHTAADLAGVKVAHDLGDFEEGSEQILTLKDTTVDQNEEEGDELENIELREKEKLREKLELKKKRTPYDPTEDDGTGTILAQYDEEIEGKKRKHFVLDAQGSTSEEREAKRQNVSDVSTGKKQLVSLDIAPEAPVSDYMDISEVKIKKPKKKKAKSTRQKAADEDDIFPTIESTDAPNGDSMEVDGGPSNGDLPAPQKKKSEDTSFVDDEDLQASLAMQRRAAFKKRKKVRPEDIARQLREEESQTPMEVENGEDAEEAPGLIIDETSEFVSNLQKPTIPERREERRSVPPGEERGAKQESPDEEAGQDVDMERSDNEEEDEEELRERIKKEESVELPQISGTGLEEEKTIDQGLGSTLAMLKQRGLVKETDAAEKNALYRERQRFLQEKHRLEAEAERRARQQRERDRATGKLDRMSAREREEYARWENKQRDQQESRQLAEIFNREYKPDIQLKYVDEFGRHMNQKEAFKHLSHQFHGKGSGKMKTEKHLKKIEEEKKREAMSALDSSQHTGMNNAMGAAAKKNRQAGIDESCMPSDCLGLFVLRRTVNQQAFGPRLHQRKISGLVGTSSYLVYMVGIAILPSSQR</sequence>
<evidence type="ECO:0000256" key="1">
    <source>
        <dbReference type="ARBA" id="ARBA00004123"/>
    </source>
</evidence>
<feature type="compositionally biased region" description="Acidic residues" evidence="5">
    <location>
        <begin position="443"/>
        <end position="465"/>
    </location>
</feature>
<evidence type="ECO:0000256" key="2">
    <source>
        <dbReference type="ARBA" id="ARBA00006076"/>
    </source>
</evidence>
<dbReference type="GeneID" id="25318856"/>
<feature type="compositionally biased region" description="Basic and acidic residues" evidence="5">
    <location>
        <begin position="245"/>
        <end position="254"/>
    </location>
</feature>
<protein>
    <submittedName>
        <fullName evidence="6">DNA binding protein SART-1</fullName>
    </submittedName>
</protein>
<comment type="subcellular location">
    <subcellularLocation>
        <location evidence="1">Nucleus</location>
    </subcellularLocation>
</comment>
<dbReference type="GO" id="GO:0046540">
    <property type="term" value="C:U4/U6 x U5 tri-snRNP complex"/>
    <property type="evidence" value="ECO:0007669"/>
    <property type="project" value="TreeGrafter"/>
</dbReference>
<evidence type="ECO:0000256" key="3">
    <source>
        <dbReference type="ARBA" id="ARBA00023242"/>
    </source>
</evidence>
<feature type="compositionally biased region" description="Basic and acidic residues" evidence="5">
    <location>
        <begin position="420"/>
        <end position="442"/>
    </location>
</feature>
<keyword evidence="4" id="KW-0175">Coiled coil</keyword>
<dbReference type="PANTHER" id="PTHR14152:SF5">
    <property type="entry name" value="U4_U6.U5 TRI-SNRNP-ASSOCIATED PROTEIN 1"/>
    <property type="match status" value="1"/>
</dbReference>
<evidence type="ECO:0000256" key="4">
    <source>
        <dbReference type="SAM" id="Coils"/>
    </source>
</evidence>
<dbReference type="GO" id="GO:0000481">
    <property type="term" value="P:maturation of 5S rRNA"/>
    <property type="evidence" value="ECO:0007669"/>
    <property type="project" value="TreeGrafter"/>
</dbReference>
<organism evidence="6 7">
    <name type="scientific">Rasamsonia emersonii (strain ATCC 16479 / CBS 393.64 / IMI 116815)</name>
    <dbReference type="NCBI Taxonomy" id="1408163"/>
    <lineage>
        <taxon>Eukaryota</taxon>
        <taxon>Fungi</taxon>
        <taxon>Dikarya</taxon>
        <taxon>Ascomycota</taxon>
        <taxon>Pezizomycotina</taxon>
        <taxon>Eurotiomycetes</taxon>
        <taxon>Eurotiomycetidae</taxon>
        <taxon>Eurotiales</taxon>
        <taxon>Trichocomaceae</taxon>
        <taxon>Rasamsonia</taxon>
    </lineage>
</organism>
<feature type="region of interest" description="Disordered" evidence="5">
    <location>
        <begin position="15"/>
        <end position="87"/>
    </location>
</feature>
<feature type="region of interest" description="Disordered" evidence="5">
    <location>
        <begin position="164"/>
        <end position="190"/>
    </location>
</feature>
<comment type="caution">
    <text evidence="6">The sequence shown here is derived from an EMBL/GenBank/DDBJ whole genome shotgun (WGS) entry which is preliminary data.</text>
</comment>
<comment type="similarity">
    <text evidence="2">Belongs to the SNU66/SART1 family.</text>
</comment>
<dbReference type="STRING" id="1408163.A0A0F4YME4"/>
<dbReference type="AlphaFoldDB" id="A0A0F4YME4"/>
<dbReference type="EMBL" id="LASV01000346">
    <property type="protein sequence ID" value="KKA19457.1"/>
    <property type="molecule type" value="Genomic_DNA"/>
</dbReference>
<feature type="compositionally biased region" description="Basic and acidic residues" evidence="5">
    <location>
        <begin position="65"/>
        <end position="87"/>
    </location>
</feature>
<feature type="compositionally biased region" description="Basic residues" evidence="5">
    <location>
        <begin position="288"/>
        <end position="299"/>
    </location>
</feature>
<dbReference type="OrthoDB" id="5583at2759"/>
<name>A0A0F4YME4_RASE3</name>
<keyword evidence="3" id="KW-0539">Nucleus</keyword>
<keyword evidence="7" id="KW-1185">Reference proteome</keyword>
<feature type="region of interest" description="Disordered" evidence="5">
    <location>
        <begin position="536"/>
        <end position="580"/>
    </location>
</feature>
<feature type="compositionally biased region" description="Basic and acidic residues" evidence="5">
    <location>
        <begin position="466"/>
        <end position="475"/>
    </location>
</feature>
<proteinExistence type="inferred from homology"/>
<gene>
    <name evidence="6" type="ORF">T310_6555</name>
</gene>
<accession>A0A0F4YME4</accession>
<dbReference type="Pfam" id="PF03343">
    <property type="entry name" value="SART-1"/>
    <property type="match status" value="1"/>
</dbReference>